<gene>
    <name evidence="3" type="ORF">CCHR01_19403</name>
</gene>
<dbReference type="Proteomes" id="UP001243330">
    <property type="component" value="Unassembled WGS sequence"/>
</dbReference>
<feature type="compositionally biased region" description="Basic residues" evidence="1">
    <location>
        <begin position="332"/>
        <end position="345"/>
    </location>
</feature>
<keyword evidence="4" id="KW-1185">Reference proteome</keyword>
<evidence type="ECO:0000313" key="4">
    <source>
        <dbReference type="Proteomes" id="UP001243330"/>
    </source>
</evidence>
<feature type="domain" description="Heterokaryon incompatibility" evidence="2">
    <location>
        <begin position="131"/>
        <end position="288"/>
    </location>
</feature>
<dbReference type="PANTHER" id="PTHR33112:SF16">
    <property type="entry name" value="HETEROKARYON INCOMPATIBILITY DOMAIN-CONTAINING PROTEIN"/>
    <property type="match status" value="1"/>
</dbReference>
<evidence type="ECO:0000256" key="1">
    <source>
        <dbReference type="SAM" id="MobiDB-lite"/>
    </source>
</evidence>
<evidence type="ECO:0000313" key="3">
    <source>
        <dbReference type="EMBL" id="KAK1837975.1"/>
    </source>
</evidence>
<dbReference type="PANTHER" id="PTHR33112">
    <property type="entry name" value="DOMAIN PROTEIN, PUTATIVE-RELATED"/>
    <property type="match status" value="1"/>
</dbReference>
<dbReference type="Pfam" id="PF06985">
    <property type="entry name" value="HET"/>
    <property type="match status" value="1"/>
</dbReference>
<sequence length="354" mass="39950">MSLWTRGEIDFGNGELLDRRQIKSLTAQIGDLNLSGETFLCGSFALRTYDTGFEIHQRYPAVHDTSTGSQKAISVAKQWLHTCKTSPEHSICRDTYGPSESCSALPTRVLCVGSQEQDPFLLESNGLKQRYCILSYYWGLSGNAITTKSNLSDRTKGIPLASLPTLLRQAVIATRSLGYEYLWIDALCIIQDDPDDWAREAAMMHVLYSRADLTITSLVAADSRDSLFESRPRESARPIPLKISLPKRCRHPFVEGSVFEYAAYPHRDRLDKSGMEGPVNQRAWTLQEQLMSTRVLYFGHGILHRECLCSYQLEWDPEGMSTGDVPITHQGWKSRKARRRTKHTVKTLQEGGSQ</sequence>
<dbReference type="InterPro" id="IPR010730">
    <property type="entry name" value="HET"/>
</dbReference>
<feature type="region of interest" description="Disordered" evidence="1">
    <location>
        <begin position="324"/>
        <end position="354"/>
    </location>
</feature>
<dbReference type="EMBL" id="JAQOWY010000944">
    <property type="protein sequence ID" value="KAK1837975.1"/>
    <property type="molecule type" value="Genomic_DNA"/>
</dbReference>
<organism evidence="3 4">
    <name type="scientific">Colletotrichum chrysophilum</name>
    <dbReference type="NCBI Taxonomy" id="1836956"/>
    <lineage>
        <taxon>Eukaryota</taxon>
        <taxon>Fungi</taxon>
        <taxon>Dikarya</taxon>
        <taxon>Ascomycota</taxon>
        <taxon>Pezizomycotina</taxon>
        <taxon>Sordariomycetes</taxon>
        <taxon>Hypocreomycetidae</taxon>
        <taxon>Glomerellales</taxon>
        <taxon>Glomerellaceae</taxon>
        <taxon>Colletotrichum</taxon>
        <taxon>Colletotrichum gloeosporioides species complex</taxon>
    </lineage>
</organism>
<dbReference type="AlphaFoldDB" id="A0AAD9E782"/>
<comment type="caution">
    <text evidence="3">The sequence shown here is derived from an EMBL/GenBank/DDBJ whole genome shotgun (WGS) entry which is preliminary data.</text>
</comment>
<accession>A0AAD9E782</accession>
<name>A0AAD9E782_9PEZI</name>
<protein>
    <recommendedName>
        <fullName evidence="2">Heterokaryon incompatibility domain-containing protein</fullName>
    </recommendedName>
</protein>
<proteinExistence type="predicted"/>
<evidence type="ECO:0000259" key="2">
    <source>
        <dbReference type="Pfam" id="PF06985"/>
    </source>
</evidence>
<reference evidence="3" key="1">
    <citation type="submission" date="2023-01" db="EMBL/GenBank/DDBJ databases">
        <title>Colletotrichum chrysophilum M932 genome sequence.</title>
        <authorList>
            <person name="Baroncelli R."/>
        </authorList>
    </citation>
    <scope>NUCLEOTIDE SEQUENCE</scope>
    <source>
        <strain evidence="3">M932</strain>
    </source>
</reference>